<reference evidence="2" key="1">
    <citation type="submission" date="2022-10" db="EMBL/GenBank/DDBJ databases">
        <title>Determination and structural analysis of whole genome sequence of Sarocladium strictum F4-1.</title>
        <authorList>
            <person name="Hu L."/>
            <person name="Jiang Y."/>
        </authorList>
    </citation>
    <scope>NUCLEOTIDE SEQUENCE</scope>
    <source>
        <strain evidence="2">F4-1</strain>
    </source>
</reference>
<keyword evidence="3" id="KW-1185">Reference proteome</keyword>
<evidence type="ECO:0000256" key="1">
    <source>
        <dbReference type="SAM" id="MobiDB-lite"/>
    </source>
</evidence>
<dbReference type="EMBL" id="JAPDFR010000008">
    <property type="protein sequence ID" value="KAK0384438.1"/>
    <property type="molecule type" value="Genomic_DNA"/>
</dbReference>
<gene>
    <name evidence="2" type="ORF">NLU13_8524</name>
</gene>
<proteinExistence type="predicted"/>
<sequence>MGRRNYDLTRIKPGSPAWICRQERKGKKILPQIDMLACQSSEVESARESSLLDPERTPRALPVVTEEEDTGDITPIALTFPRQVSLPQHQSDMSNNLGVENSMAPSGNCGNLPSRQGMPAHPARFPPELSCLNDGSCVQAQSPGDLFLEHPGPDEGQCPSPPGDFQWQNMTEEEHQLGNKILRVLAAQSFIPPEGVLIDPHGSVMDQSLIDEDDVDVAMSDS</sequence>
<evidence type="ECO:0000313" key="3">
    <source>
        <dbReference type="Proteomes" id="UP001175261"/>
    </source>
</evidence>
<feature type="region of interest" description="Disordered" evidence="1">
    <location>
        <begin position="100"/>
        <end position="123"/>
    </location>
</feature>
<comment type="caution">
    <text evidence="2">The sequence shown here is derived from an EMBL/GenBank/DDBJ whole genome shotgun (WGS) entry which is preliminary data.</text>
</comment>
<dbReference type="AlphaFoldDB" id="A0AA39L529"/>
<protein>
    <submittedName>
        <fullName evidence="2">Uncharacterized protein</fullName>
    </submittedName>
</protein>
<feature type="compositionally biased region" description="Polar residues" evidence="1">
    <location>
        <begin position="100"/>
        <end position="114"/>
    </location>
</feature>
<evidence type="ECO:0000313" key="2">
    <source>
        <dbReference type="EMBL" id="KAK0384438.1"/>
    </source>
</evidence>
<accession>A0AA39L529</accession>
<organism evidence="2 3">
    <name type="scientific">Sarocladium strictum</name>
    <name type="common">Black bundle disease fungus</name>
    <name type="synonym">Acremonium strictum</name>
    <dbReference type="NCBI Taxonomy" id="5046"/>
    <lineage>
        <taxon>Eukaryota</taxon>
        <taxon>Fungi</taxon>
        <taxon>Dikarya</taxon>
        <taxon>Ascomycota</taxon>
        <taxon>Pezizomycotina</taxon>
        <taxon>Sordariomycetes</taxon>
        <taxon>Hypocreomycetidae</taxon>
        <taxon>Hypocreales</taxon>
        <taxon>Sarocladiaceae</taxon>
        <taxon>Sarocladium</taxon>
    </lineage>
</organism>
<dbReference type="Proteomes" id="UP001175261">
    <property type="component" value="Unassembled WGS sequence"/>
</dbReference>
<name>A0AA39L529_SARSR</name>